<evidence type="ECO:0000259" key="3">
    <source>
        <dbReference type="Pfam" id="PF22784"/>
    </source>
</evidence>
<feature type="domain" description="RNA ligase" evidence="2">
    <location>
        <begin position="857"/>
        <end position="1021"/>
    </location>
</feature>
<dbReference type="InterPro" id="IPR021122">
    <property type="entry name" value="RNA_ligase_dom_REL/Rnl2"/>
</dbReference>
<evidence type="ECO:0000313" key="4">
    <source>
        <dbReference type="EMBL" id="PXF48975.1"/>
    </source>
</evidence>
<dbReference type="SUPFAM" id="SSF52799">
    <property type="entry name" value="(Phosphotyrosine protein) phosphatases II"/>
    <property type="match status" value="1"/>
</dbReference>
<dbReference type="InterPro" id="IPR027417">
    <property type="entry name" value="P-loop_NTPase"/>
</dbReference>
<feature type="domain" description="Swiss Army Knife protein DSP-PTPase phosphatase" evidence="3">
    <location>
        <begin position="364"/>
        <end position="529"/>
    </location>
</feature>
<evidence type="ECO:0000259" key="2">
    <source>
        <dbReference type="Pfam" id="PF09414"/>
    </source>
</evidence>
<organism evidence="4 5">
    <name type="scientific">Gracilariopsis chorda</name>
    <dbReference type="NCBI Taxonomy" id="448386"/>
    <lineage>
        <taxon>Eukaryota</taxon>
        <taxon>Rhodophyta</taxon>
        <taxon>Florideophyceae</taxon>
        <taxon>Rhodymeniophycidae</taxon>
        <taxon>Gracilariales</taxon>
        <taxon>Gracilariaceae</taxon>
        <taxon>Gracilariopsis</taxon>
    </lineage>
</organism>
<dbReference type="InterPro" id="IPR057023">
    <property type="entry name" value="PTP-SAK"/>
</dbReference>
<dbReference type="Pfam" id="PF09414">
    <property type="entry name" value="RNA_ligase"/>
    <property type="match status" value="1"/>
</dbReference>
<dbReference type="Gene3D" id="3.30.470.30">
    <property type="entry name" value="DNA ligase/mRNA capping enzyme"/>
    <property type="match status" value="1"/>
</dbReference>
<evidence type="ECO:0000256" key="1">
    <source>
        <dbReference type="ARBA" id="ARBA00022801"/>
    </source>
</evidence>
<sequence>MAEDIAPLLHFSQSARGAIVAHGPALISLLRTAFPSYQPRPDRHPFISLASPSECRGIGTRACLRLLRTLSTTVSQPPLLLAASPPRLHSVAQLHYIVIFWPTAQLARSKISLPRTVFHIKLDAGPASDYEAVPHLGFLHHAASVHLLQQYARGAVDMARQHPSVVEDILYVTHLLSKQDSTRLVRRQLAEIRFVLLARQNSKNQDIICEANALVQVDPTYPASYLHRAHALCCAGQHWHAVLDIWYAVLALNQHPKLDPRSVTLLVRCIPHVPFVGLHVLYNLMPVDAAPYLQSPYHPLMWPNLSQSQQERYFQILNLVRMEHSAITRLSNTGLAMPDLTNYTAHTWLHQNAPDKYAAIRLPHLFSWVIPFRLAGSTPPSSRSQLTALKSIGFTLVVNTTMKRHLQPVAVTACLRTLYLPVPQFGQPSFAQIDAFVVRVAAERMTLVYCTDGESLTGTFMVLWLMVCGSLTNTALCTKCVKAVKENGGSKLFVGCCRDTNCALVTREPAMSAAEAIHFVRRRRPCSVNDTFVKSYYAELWRRHNLLNEMWAERDVHKIVFPKNTSCVQDRADIDVLGRSVTKIPSLIVLCGLPGSGKSYFASKLNQLDGNMFVVANQDTLGSRKACASVVANAAKNHEFRCAVVDRCNLSLQDRTAWFENAFRPKNAIIVHMKLPTHACIARAETRIDHPTLVPGSAAGVISSLANKFQPPGRDDLLAGFQAIYVVQGSRSFEMLLSHMSSFPRKKAAISQVSPGLPFSSVVGTYAFPQSLITEPSVFGEDISITRTQTEMSCINLEEYKERPQRLSNFFKFPRTKHLLDLGGSVSDDDIIMTDKQAAEMVSFFDLAKQREDVVLTIEEKVDGANLGFSICPRNGGILVQNRSHYVNNKSHPQFKLIGHYVQTYEEDLRMLLRGGQRVLYGEWMYFQHSILYSNLPSVFLAFDLFDIAEQKFLSRSAFRKELMGTHISMVEQLPVPEDITHERLQEMVANCRSNYYEGRAEGLYIRLDSHGWLQDRAKVVRPNFISGNEHWTKRKYQRNKFGSL</sequence>
<dbReference type="AlphaFoldDB" id="A0A2V3J3K8"/>
<reference evidence="4 5" key="1">
    <citation type="journal article" date="2018" name="Mol. Biol. Evol.">
        <title>Analysis of the draft genome of the red seaweed Gracilariopsis chorda provides insights into genome size evolution in Rhodophyta.</title>
        <authorList>
            <person name="Lee J."/>
            <person name="Yang E.C."/>
            <person name="Graf L."/>
            <person name="Yang J.H."/>
            <person name="Qiu H."/>
            <person name="Zel Zion U."/>
            <person name="Chan C.X."/>
            <person name="Stephens T.G."/>
            <person name="Weber A.P.M."/>
            <person name="Boo G.H."/>
            <person name="Boo S.M."/>
            <person name="Kim K.M."/>
            <person name="Shin Y."/>
            <person name="Jung M."/>
            <person name="Lee S.J."/>
            <person name="Yim H.S."/>
            <person name="Lee J.H."/>
            <person name="Bhattacharya D."/>
            <person name="Yoon H.S."/>
        </authorList>
    </citation>
    <scope>NUCLEOTIDE SEQUENCE [LARGE SCALE GENOMIC DNA]</scope>
    <source>
        <strain evidence="4 5">SKKU-2015</strain>
        <tissue evidence="4">Whole body</tissue>
    </source>
</reference>
<dbReference type="PANTHER" id="PTHR43883:SF1">
    <property type="entry name" value="GLUCONOKINASE"/>
    <property type="match status" value="1"/>
</dbReference>
<dbReference type="SUPFAM" id="SSF52540">
    <property type="entry name" value="P-loop containing nucleoside triphosphate hydrolases"/>
    <property type="match status" value="1"/>
</dbReference>
<dbReference type="Gene3D" id="3.90.190.10">
    <property type="entry name" value="Protein tyrosine phosphatase superfamily"/>
    <property type="match status" value="1"/>
</dbReference>
<dbReference type="InterPro" id="IPR029021">
    <property type="entry name" value="Prot-tyrosine_phosphatase-like"/>
</dbReference>
<keyword evidence="1" id="KW-0378">Hydrolase</keyword>
<dbReference type="Proteomes" id="UP000247409">
    <property type="component" value="Unassembled WGS sequence"/>
</dbReference>
<dbReference type="Pfam" id="PF22784">
    <property type="entry name" value="PTP-SAK"/>
    <property type="match status" value="1"/>
</dbReference>
<comment type="caution">
    <text evidence="4">The sequence shown here is derived from an EMBL/GenBank/DDBJ whole genome shotgun (WGS) entry which is preliminary data.</text>
</comment>
<gene>
    <name evidence="4" type="ORF">BWQ96_01113</name>
</gene>
<dbReference type="EMBL" id="NBIV01000009">
    <property type="protein sequence ID" value="PXF48975.1"/>
    <property type="molecule type" value="Genomic_DNA"/>
</dbReference>
<name>A0A2V3J3K8_9FLOR</name>
<evidence type="ECO:0000313" key="5">
    <source>
        <dbReference type="Proteomes" id="UP000247409"/>
    </source>
</evidence>
<dbReference type="GO" id="GO:0016791">
    <property type="term" value="F:phosphatase activity"/>
    <property type="evidence" value="ECO:0007669"/>
    <property type="project" value="UniProtKB-ARBA"/>
</dbReference>
<accession>A0A2V3J3K8</accession>
<proteinExistence type="predicted"/>
<dbReference type="OrthoDB" id="3512845at2759"/>
<protein>
    <submittedName>
        <fullName evidence="4">Uncharacterized protein</fullName>
    </submittedName>
</protein>
<dbReference type="SUPFAM" id="SSF56091">
    <property type="entry name" value="DNA ligase/mRNA capping enzyme, catalytic domain"/>
    <property type="match status" value="1"/>
</dbReference>
<dbReference type="PANTHER" id="PTHR43883">
    <property type="entry name" value="SLR0207 PROTEIN"/>
    <property type="match status" value="1"/>
</dbReference>
<keyword evidence="5" id="KW-1185">Reference proteome</keyword>
<dbReference type="Gene3D" id="3.40.50.300">
    <property type="entry name" value="P-loop containing nucleotide triphosphate hydrolases"/>
    <property type="match status" value="1"/>
</dbReference>
<dbReference type="InterPro" id="IPR052732">
    <property type="entry name" value="Cell-binding_unc_protein"/>
</dbReference>